<dbReference type="EMBL" id="QCYY01001799">
    <property type="protein sequence ID" value="ROT75221.1"/>
    <property type="molecule type" value="Genomic_DNA"/>
</dbReference>
<comment type="caution">
    <text evidence="3">The sequence shown here is derived from an EMBL/GenBank/DDBJ whole genome shotgun (WGS) entry which is preliminary data.</text>
</comment>
<dbReference type="SUPFAM" id="SSF49854">
    <property type="entry name" value="Spermadhesin, CUB domain"/>
    <property type="match status" value="1"/>
</dbReference>
<organism evidence="3 4">
    <name type="scientific">Penaeus vannamei</name>
    <name type="common">Whiteleg shrimp</name>
    <name type="synonym">Litopenaeus vannamei</name>
    <dbReference type="NCBI Taxonomy" id="6689"/>
    <lineage>
        <taxon>Eukaryota</taxon>
        <taxon>Metazoa</taxon>
        <taxon>Ecdysozoa</taxon>
        <taxon>Arthropoda</taxon>
        <taxon>Crustacea</taxon>
        <taxon>Multicrustacea</taxon>
        <taxon>Malacostraca</taxon>
        <taxon>Eumalacostraca</taxon>
        <taxon>Eucarida</taxon>
        <taxon>Decapoda</taxon>
        <taxon>Dendrobranchiata</taxon>
        <taxon>Penaeoidea</taxon>
        <taxon>Penaeidae</taxon>
        <taxon>Penaeus</taxon>
    </lineage>
</organism>
<dbReference type="OrthoDB" id="6348918at2759"/>
<evidence type="ECO:0000259" key="2">
    <source>
        <dbReference type="Pfam" id="PF00431"/>
    </source>
</evidence>
<keyword evidence="1" id="KW-1015">Disulfide bond</keyword>
<accession>A0A3R7N263</accession>
<gene>
    <name evidence="3" type="ORF">C7M84_006248</name>
</gene>
<proteinExistence type="predicted"/>
<protein>
    <recommendedName>
        <fullName evidence="2">CUB domain-containing protein</fullName>
    </recommendedName>
</protein>
<feature type="domain" description="CUB" evidence="2">
    <location>
        <begin position="175"/>
        <end position="229"/>
    </location>
</feature>
<sequence>MNQELGADYMDHRLISPEATCWNDGIFVAAGGKRRRSLWRSLASSERRKLPSSISLEVPCRGVGLLDSLLPPKRLRQIDQMGPWGLLLFALAAEANVFKFVEYGDGDQEALSRMKRRLEIPLPGGDNNETVVFDETTDICTWCDNDDLEVDDEHRATTVQRYTRYIPPGTCIENKSPRYPEKYPNNKDIRWKYTGASGSILTFKVIKGGVQKHYKCQKDYVEIYADGKKTR</sequence>
<name>A0A3R7N263_PENVA</name>
<evidence type="ECO:0000313" key="4">
    <source>
        <dbReference type="Proteomes" id="UP000283509"/>
    </source>
</evidence>
<dbReference type="InterPro" id="IPR000859">
    <property type="entry name" value="CUB_dom"/>
</dbReference>
<reference evidence="3 4" key="1">
    <citation type="submission" date="2018-04" db="EMBL/GenBank/DDBJ databases">
        <authorList>
            <person name="Zhang X."/>
            <person name="Yuan J."/>
            <person name="Li F."/>
            <person name="Xiang J."/>
        </authorList>
    </citation>
    <scope>NUCLEOTIDE SEQUENCE [LARGE SCALE GENOMIC DNA]</scope>
    <source>
        <tissue evidence="3">Muscle</tissue>
    </source>
</reference>
<evidence type="ECO:0000256" key="1">
    <source>
        <dbReference type="ARBA" id="ARBA00023157"/>
    </source>
</evidence>
<evidence type="ECO:0000313" key="3">
    <source>
        <dbReference type="EMBL" id="ROT75221.1"/>
    </source>
</evidence>
<dbReference type="Pfam" id="PF00431">
    <property type="entry name" value="CUB"/>
    <property type="match status" value="1"/>
</dbReference>
<dbReference type="InterPro" id="IPR035914">
    <property type="entry name" value="Sperma_CUB_dom_sf"/>
</dbReference>
<dbReference type="Gene3D" id="2.60.120.290">
    <property type="entry name" value="Spermadhesin, CUB domain"/>
    <property type="match status" value="1"/>
</dbReference>
<dbReference type="Proteomes" id="UP000283509">
    <property type="component" value="Unassembled WGS sequence"/>
</dbReference>
<reference evidence="3 4" key="2">
    <citation type="submission" date="2019-01" db="EMBL/GenBank/DDBJ databases">
        <title>The decoding of complex shrimp genome reveals the adaptation for benthos swimmer, frequently molting mechanism and breeding impact on genome.</title>
        <authorList>
            <person name="Sun Y."/>
            <person name="Gao Y."/>
            <person name="Yu Y."/>
        </authorList>
    </citation>
    <scope>NUCLEOTIDE SEQUENCE [LARGE SCALE GENOMIC DNA]</scope>
    <source>
        <tissue evidence="3">Muscle</tissue>
    </source>
</reference>
<dbReference type="AlphaFoldDB" id="A0A3R7N263"/>
<keyword evidence="4" id="KW-1185">Reference proteome</keyword>